<proteinExistence type="predicted"/>
<dbReference type="Proteomes" id="UP000236725">
    <property type="component" value="Unassembled WGS sequence"/>
</dbReference>
<organism evidence="3 4">
    <name type="scientific">Parabacteroides chinchillae</name>
    <dbReference type="NCBI Taxonomy" id="871327"/>
    <lineage>
        <taxon>Bacteria</taxon>
        <taxon>Pseudomonadati</taxon>
        <taxon>Bacteroidota</taxon>
        <taxon>Bacteroidia</taxon>
        <taxon>Bacteroidales</taxon>
        <taxon>Tannerellaceae</taxon>
        <taxon>Parabacteroides</taxon>
    </lineage>
</organism>
<keyword evidence="4" id="KW-1185">Reference proteome</keyword>
<evidence type="ECO:0000256" key="1">
    <source>
        <dbReference type="SAM" id="SignalP"/>
    </source>
</evidence>
<keyword evidence="1" id="KW-0732">Signal</keyword>
<name>A0A8G2BYS6_9BACT</name>
<dbReference type="InterPro" id="IPR013022">
    <property type="entry name" value="Xyl_isomerase-like_TIM-brl"/>
</dbReference>
<sequence length="312" mass="35284">MSNRRDFLKNASLFTAAGLLAGKAGSMYAATTPAPVVAAKKKIGLQIYSLARELYEDLPKRLKEVKEMGYTDLELAGYNKGKIGDVDMMEFKKMAEDAGLKIISSHVNPPTREYTKENMSQILEYWKPTAEDHVKLGCKYLIQPMMPKCASHEDAALICDIFNKGGEIVKAAGLPFGYHNHNMEFQRVVKPGERKGEGFWDRSGDVIYDLFLAGTDPSLVFFEMDVYWTVMGQNDPVEYMKKYADRIKVLHIKDRAVLGQSGMMNFEMIFKQMYANGIQDYFVELEHMPDGRTQFAGVKDCAAYLKKAPFVK</sequence>
<dbReference type="PROSITE" id="PS51318">
    <property type="entry name" value="TAT"/>
    <property type="match status" value="1"/>
</dbReference>
<dbReference type="InterPro" id="IPR036237">
    <property type="entry name" value="Xyl_isomerase-like_sf"/>
</dbReference>
<dbReference type="RefSeq" id="WP_103984304.1">
    <property type="nucleotide sequence ID" value="NZ_FNVS01000022.1"/>
</dbReference>
<dbReference type="InterPro" id="IPR006311">
    <property type="entry name" value="TAT_signal"/>
</dbReference>
<dbReference type="Gene3D" id="3.20.20.150">
    <property type="entry name" value="Divalent-metal-dependent TIM barrel enzymes"/>
    <property type="match status" value="1"/>
</dbReference>
<keyword evidence="3" id="KW-0413">Isomerase</keyword>
<evidence type="ECO:0000259" key="2">
    <source>
        <dbReference type="Pfam" id="PF01261"/>
    </source>
</evidence>
<comment type="caution">
    <text evidence="3">The sequence shown here is derived from an EMBL/GenBank/DDBJ whole genome shotgun (WGS) entry which is preliminary data.</text>
</comment>
<accession>A0A8G2BYS6</accession>
<protein>
    <submittedName>
        <fullName evidence="3">Sugar phosphate isomerase/epimerase</fullName>
    </submittedName>
</protein>
<evidence type="ECO:0000313" key="4">
    <source>
        <dbReference type="Proteomes" id="UP000236725"/>
    </source>
</evidence>
<feature type="signal peptide" evidence="1">
    <location>
        <begin position="1"/>
        <end position="29"/>
    </location>
</feature>
<dbReference type="AlphaFoldDB" id="A0A8G2BYS6"/>
<dbReference type="InterPro" id="IPR050312">
    <property type="entry name" value="IolE/XylAMocC-like"/>
</dbReference>
<gene>
    <name evidence="3" type="ORF">SAMN05444001_12244</name>
</gene>
<feature type="chain" id="PRO_5034836127" evidence="1">
    <location>
        <begin position="30"/>
        <end position="312"/>
    </location>
</feature>
<dbReference type="PANTHER" id="PTHR12110:SF41">
    <property type="entry name" value="INOSOSE DEHYDRATASE"/>
    <property type="match status" value="1"/>
</dbReference>
<dbReference type="EMBL" id="FNVS01000022">
    <property type="protein sequence ID" value="SEG23465.1"/>
    <property type="molecule type" value="Genomic_DNA"/>
</dbReference>
<dbReference type="GO" id="GO:0016853">
    <property type="term" value="F:isomerase activity"/>
    <property type="evidence" value="ECO:0007669"/>
    <property type="project" value="UniProtKB-KW"/>
</dbReference>
<reference evidence="3 4" key="1">
    <citation type="submission" date="2016-10" db="EMBL/GenBank/DDBJ databases">
        <authorList>
            <person name="Varghese N."/>
            <person name="Submissions S."/>
        </authorList>
    </citation>
    <scope>NUCLEOTIDE SEQUENCE [LARGE SCALE GENOMIC DNA]</scope>
    <source>
        <strain evidence="3 4">DSM 29073</strain>
    </source>
</reference>
<dbReference type="SUPFAM" id="SSF51658">
    <property type="entry name" value="Xylose isomerase-like"/>
    <property type="match status" value="1"/>
</dbReference>
<feature type="domain" description="Xylose isomerase-like TIM barrel" evidence="2">
    <location>
        <begin position="63"/>
        <end position="296"/>
    </location>
</feature>
<dbReference type="Pfam" id="PF01261">
    <property type="entry name" value="AP_endonuc_2"/>
    <property type="match status" value="1"/>
</dbReference>
<dbReference type="PANTHER" id="PTHR12110">
    <property type="entry name" value="HYDROXYPYRUVATE ISOMERASE"/>
    <property type="match status" value="1"/>
</dbReference>
<evidence type="ECO:0000313" key="3">
    <source>
        <dbReference type="EMBL" id="SEG23465.1"/>
    </source>
</evidence>